<dbReference type="GO" id="GO:0001682">
    <property type="term" value="P:tRNA 5'-leader removal"/>
    <property type="evidence" value="ECO:0007669"/>
    <property type="project" value="InterPro"/>
</dbReference>
<evidence type="ECO:0000256" key="5">
    <source>
        <dbReference type="ARBA" id="ARBA00044198"/>
    </source>
</evidence>
<keyword evidence="2" id="KW-0698">rRNA processing</keyword>
<dbReference type="InterPro" id="IPR002759">
    <property type="entry name" value="Pop5/Rpp14/Rnp2-like"/>
</dbReference>
<dbReference type="AlphaFoldDB" id="A0A6F9DQ73"/>
<evidence type="ECO:0000256" key="6">
    <source>
        <dbReference type="PIRNR" id="PIRNR023803"/>
    </source>
</evidence>
<comment type="similarity">
    <text evidence="1 6">Belongs to the eukaryotic/archaeal RNase P protein component 2 family.</text>
</comment>
<evidence type="ECO:0000256" key="4">
    <source>
        <dbReference type="ARBA" id="ARBA00023242"/>
    </source>
</evidence>
<protein>
    <recommendedName>
        <fullName evidence="5 6">Ribonuclease P/MRP protein subunit POP5</fullName>
    </recommendedName>
</protein>
<evidence type="ECO:0000313" key="7">
    <source>
        <dbReference type="EMBL" id="CAB3265045.1"/>
    </source>
</evidence>
<dbReference type="Pfam" id="PF01900">
    <property type="entry name" value="RNase_P_Rpp14"/>
    <property type="match status" value="1"/>
</dbReference>
<reference evidence="7" key="1">
    <citation type="submission" date="2020-04" db="EMBL/GenBank/DDBJ databases">
        <authorList>
            <person name="Neveu A P."/>
        </authorList>
    </citation>
    <scope>NUCLEOTIDE SEQUENCE</scope>
    <source>
        <tissue evidence="7">Whole embryo</tissue>
    </source>
</reference>
<dbReference type="InterPro" id="IPR016819">
    <property type="entry name" value="RNase_P/MRP_POP5"/>
</dbReference>
<dbReference type="InterPro" id="IPR038085">
    <property type="entry name" value="Rnp2-like_sf"/>
</dbReference>
<dbReference type="GO" id="GO:0005730">
    <property type="term" value="C:nucleolus"/>
    <property type="evidence" value="ECO:0007669"/>
    <property type="project" value="UniProtKB-SubCell"/>
</dbReference>
<keyword evidence="4 6" id="KW-0539">Nucleus</keyword>
<evidence type="ECO:0000256" key="1">
    <source>
        <dbReference type="ARBA" id="ARBA00010800"/>
    </source>
</evidence>
<dbReference type="GO" id="GO:0030677">
    <property type="term" value="C:ribonuclease P complex"/>
    <property type="evidence" value="ECO:0007669"/>
    <property type="project" value="InterPro"/>
</dbReference>
<dbReference type="SUPFAM" id="SSF160350">
    <property type="entry name" value="Rnp2-like"/>
    <property type="match status" value="1"/>
</dbReference>
<evidence type="ECO:0000256" key="3">
    <source>
        <dbReference type="ARBA" id="ARBA00022694"/>
    </source>
</evidence>
<accession>A0A6F9DQ73</accession>
<dbReference type="PANTHER" id="PTHR48414">
    <property type="entry name" value="POP5 HOMOLOG, RIBONUCLEASE P_MRP SUBUNIT"/>
    <property type="match status" value="1"/>
</dbReference>
<name>A0A6F9DQ73_9ASCI</name>
<dbReference type="PANTHER" id="PTHR48414:SF1">
    <property type="entry name" value="POP5 HOMOLOG, RIBONUCLEASE P_MRP SUBUNIT"/>
    <property type="match status" value="1"/>
</dbReference>
<comment type="function">
    <text evidence="6">Component of ribonuclease P, a protein complex that generates mature tRNA molecules by cleaving their 5'-ends.</text>
</comment>
<dbReference type="GO" id="GO:0006364">
    <property type="term" value="P:rRNA processing"/>
    <property type="evidence" value="ECO:0007669"/>
    <property type="project" value="UniProtKB-KW"/>
</dbReference>
<dbReference type="EMBL" id="LR789183">
    <property type="protein sequence ID" value="CAB3265045.1"/>
    <property type="molecule type" value="mRNA"/>
</dbReference>
<dbReference type="Gene3D" id="3.30.70.3250">
    <property type="entry name" value="Ribonuclease P, Pop5 subunit"/>
    <property type="match status" value="1"/>
</dbReference>
<evidence type="ECO:0000256" key="2">
    <source>
        <dbReference type="ARBA" id="ARBA00022552"/>
    </source>
</evidence>
<sequence length="125" mass="14492">MVRLKHRYIALEVVMSKAFLKRNMKPKVITGAIRMHLNNLYGELGSASIYPNLSVRYLNAHTNTIILRVRRRFAEILLTVLPFVTATESTEFKNTDHKIFFRTLYVSGTIRSAQKFLIRNNPLVL</sequence>
<dbReference type="GO" id="GO:0033204">
    <property type="term" value="F:ribonuclease P RNA binding"/>
    <property type="evidence" value="ECO:0007669"/>
    <property type="project" value="InterPro"/>
</dbReference>
<dbReference type="PIRSF" id="PIRSF023803">
    <property type="entry name" value="Ribonuclease_P_prd"/>
    <property type="match status" value="1"/>
</dbReference>
<keyword evidence="3 6" id="KW-0819">tRNA processing</keyword>
<organism evidence="7">
    <name type="scientific">Phallusia mammillata</name>
    <dbReference type="NCBI Taxonomy" id="59560"/>
    <lineage>
        <taxon>Eukaryota</taxon>
        <taxon>Metazoa</taxon>
        <taxon>Chordata</taxon>
        <taxon>Tunicata</taxon>
        <taxon>Ascidiacea</taxon>
        <taxon>Phlebobranchia</taxon>
        <taxon>Ascidiidae</taxon>
        <taxon>Phallusia</taxon>
    </lineage>
</organism>
<gene>
    <name evidence="7" type="primary">Pop5</name>
</gene>
<comment type="subcellular location">
    <subcellularLocation>
        <location evidence="6">Nucleus</location>
        <location evidence="6">Nucleolus</location>
    </subcellularLocation>
</comment>
<proteinExistence type="evidence at transcript level"/>